<name>A0A6B3LQT4_9BACT</name>
<keyword evidence="1" id="KW-1133">Transmembrane helix</keyword>
<proteinExistence type="predicted"/>
<comment type="caution">
    <text evidence="3">The sequence shown here is derived from an EMBL/GenBank/DDBJ whole genome shotgun (WGS) entry which is preliminary data.</text>
</comment>
<organism evidence="3 4">
    <name type="scientific">Pontibacter burrus</name>
    <dbReference type="NCBI Taxonomy" id="2704466"/>
    <lineage>
        <taxon>Bacteria</taxon>
        <taxon>Pseudomonadati</taxon>
        <taxon>Bacteroidota</taxon>
        <taxon>Cytophagia</taxon>
        <taxon>Cytophagales</taxon>
        <taxon>Hymenobacteraceae</taxon>
        <taxon>Pontibacter</taxon>
    </lineage>
</organism>
<dbReference type="GO" id="GO:0016787">
    <property type="term" value="F:hydrolase activity"/>
    <property type="evidence" value="ECO:0007669"/>
    <property type="project" value="InterPro"/>
</dbReference>
<dbReference type="Proteomes" id="UP000474777">
    <property type="component" value="Unassembled WGS sequence"/>
</dbReference>
<accession>A0A6B3LQT4</accession>
<keyword evidence="1" id="KW-0472">Membrane</keyword>
<feature type="transmembrane region" description="Helical" evidence="1">
    <location>
        <begin position="12"/>
        <end position="35"/>
    </location>
</feature>
<protein>
    <submittedName>
        <fullName evidence="3">Metallophosphoesterase</fullName>
    </submittedName>
</protein>
<dbReference type="SUPFAM" id="SSF56300">
    <property type="entry name" value="Metallo-dependent phosphatases"/>
    <property type="match status" value="1"/>
</dbReference>
<dbReference type="PANTHER" id="PTHR46546">
    <property type="entry name" value="SHEWANELLA-LIKE PROTEIN PHOSPHATASE 1"/>
    <property type="match status" value="1"/>
</dbReference>
<dbReference type="Gene3D" id="3.60.21.10">
    <property type="match status" value="1"/>
</dbReference>
<evidence type="ECO:0000313" key="4">
    <source>
        <dbReference type="Proteomes" id="UP000474777"/>
    </source>
</evidence>
<dbReference type="Pfam" id="PF00149">
    <property type="entry name" value="Metallophos"/>
    <property type="match status" value="1"/>
</dbReference>
<keyword evidence="1" id="KW-0812">Transmembrane</keyword>
<dbReference type="AlphaFoldDB" id="A0A6B3LQT4"/>
<feature type="domain" description="Calcineurin-like phosphoesterase" evidence="2">
    <location>
        <begin position="135"/>
        <end position="374"/>
    </location>
</feature>
<gene>
    <name evidence="3" type="ORF">GXP69_02610</name>
</gene>
<dbReference type="EMBL" id="JAAGWD010000001">
    <property type="protein sequence ID" value="NEM96576.1"/>
    <property type="molecule type" value="Genomic_DNA"/>
</dbReference>
<reference evidence="3 4" key="1">
    <citation type="submission" date="2020-02" db="EMBL/GenBank/DDBJ databases">
        <authorList>
            <person name="Kim M.K."/>
        </authorList>
    </citation>
    <scope>NUCLEOTIDE SEQUENCE [LARGE SCALE GENOMIC DNA]</scope>
    <source>
        <strain evidence="3 4">BT327</strain>
    </source>
</reference>
<sequence>MKKSKKIIKTLLKWSLLVWAGYLVITTLVFGHAYIDEAKYEYPIYWSGVDAYFKNEEIEFALNKPVELKLKGIDGPYIYGNYQYTVDAQNKLLKAPFDRQYPIQVHVANNDSDSFEANLKETHHIEPFSYELPAKLIAISDIEGNFNAFYSFLVKNGVMDEKYNWTFGRGHLVLNGDFVDRGGDVTQVLWLIYMLEEKAGKAGGKVHYIIGNHEVMNLYGDNSDTDTKYVAVAKQISGKQNWEEAGRYLFSAESELGKWLRSKNVVEKIGDYVFVHAGIKSKLIEENLTIPEINSIARKYYGLRTKGLALSQKERLVLNSYDSPYWDRSYAMNVLIAGVFAFYDPFNASFHETTQEEAEQVLKFYNASKMVVGHNVVSDITPDYNGLLIKIDVKHGREKYSGKTKGLLIEKGIEYKVDDLGKRTEL</sequence>
<dbReference type="InterPro" id="IPR029052">
    <property type="entry name" value="Metallo-depent_PP-like"/>
</dbReference>
<evidence type="ECO:0000259" key="2">
    <source>
        <dbReference type="Pfam" id="PF00149"/>
    </source>
</evidence>
<dbReference type="RefSeq" id="WP_163912013.1">
    <property type="nucleotide sequence ID" value="NZ_JAAGWD010000001.1"/>
</dbReference>
<evidence type="ECO:0000313" key="3">
    <source>
        <dbReference type="EMBL" id="NEM96576.1"/>
    </source>
</evidence>
<dbReference type="InterPro" id="IPR004843">
    <property type="entry name" value="Calcineurin-like_PHP"/>
</dbReference>
<dbReference type="PANTHER" id="PTHR46546:SF4">
    <property type="entry name" value="SHEWANELLA-LIKE PROTEIN PHOSPHATASE 1"/>
    <property type="match status" value="1"/>
</dbReference>
<evidence type="ECO:0000256" key="1">
    <source>
        <dbReference type="SAM" id="Phobius"/>
    </source>
</evidence>
<keyword evidence="4" id="KW-1185">Reference proteome</keyword>